<protein>
    <submittedName>
        <fullName evidence="1">Putative ovule protein</fullName>
    </submittedName>
</protein>
<dbReference type="EMBL" id="GEDG01025907">
    <property type="protein sequence ID" value="JAP14914.1"/>
    <property type="molecule type" value="Transcribed_RNA"/>
</dbReference>
<organism evidence="1">
    <name type="scientific">Solanum chacoense</name>
    <name type="common">Chaco potato</name>
    <dbReference type="NCBI Taxonomy" id="4108"/>
    <lineage>
        <taxon>Eukaryota</taxon>
        <taxon>Viridiplantae</taxon>
        <taxon>Streptophyta</taxon>
        <taxon>Embryophyta</taxon>
        <taxon>Tracheophyta</taxon>
        <taxon>Spermatophyta</taxon>
        <taxon>Magnoliopsida</taxon>
        <taxon>eudicotyledons</taxon>
        <taxon>Gunneridae</taxon>
        <taxon>Pentapetalae</taxon>
        <taxon>asterids</taxon>
        <taxon>lamiids</taxon>
        <taxon>Solanales</taxon>
        <taxon>Solanaceae</taxon>
        <taxon>Solanoideae</taxon>
        <taxon>Solaneae</taxon>
        <taxon>Solanum</taxon>
    </lineage>
</organism>
<evidence type="ECO:0000313" key="1">
    <source>
        <dbReference type="EMBL" id="JAP14914.1"/>
    </source>
</evidence>
<accession>A0A0V0H3D3</accession>
<reference evidence="1" key="1">
    <citation type="submission" date="2015-12" db="EMBL/GenBank/DDBJ databases">
        <title>Gene expression during late stages of embryo sac development: a critical building block for successful pollen-pistil interactions.</title>
        <authorList>
            <person name="Liu Y."/>
            <person name="Joly V."/>
            <person name="Sabar M."/>
            <person name="Matton D.P."/>
        </authorList>
    </citation>
    <scope>NUCLEOTIDE SEQUENCE</scope>
</reference>
<name>A0A0V0H3D3_SOLCH</name>
<dbReference type="AlphaFoldDB" id="A0A0V0H3D3"/>
<proteinExistence type="predicted"/>
<sequence length="61" mass="7264">MSFKSNSAFVGKIREEKHSESLKLLLEDTLLAFSINDSLRRQVDFYQLDLHFWLIKNDYNV</sequence>